<dbReference type="SUPFAM" id="SSF55874">
    <property type="entry name" value="ATPase domain of HSP90 chaperone/DNA topoisomerase II/histidine kinase"/>
    <property type="match status" value="1"/>
</dbReference>
<sequence length="406" mass="42579">MSLWRKRPPVSAPLGSTPLGSASSESSLRESAALGEPVAVPGTSGHRPSLGALLDLVPHPLLALDRDGTLRHANETAQAQIGDALPALLRNPALGQALRTLLPGGTGQVDVQMDVPVRRTLRVSIRCEGAAGGAHGGSRRGLLLLSVQDRSELEAVERMRSDFIANASHELRTPLASLIGFIETLQGPAADDAPARIRFLSIMAGQATRMRRLIDNLLSLSRIQMHEHERPSSLVSVAAVARRVADAHEPLLAASGHSLSIDIAAGLPPVAADADQLSQVLTNFLDNAVKYAGRPDRPATIVLSVEPARAGIDPQADGVVLAVTDDGPGIAPQHVPRLTERFYRIEDGPGGKVGSGLGLAIVKHIVGRHGGRLTITSTEGQGARFAVWLPRAPVPATAAIGATRQR</sequence>
<dbReference type="PRINTS" id="PR00344">
    <property type="entry name" value="BCTRLSENSOR"/>
</dbReference>
<evidence type="ECO:0000313" key="10">
    <source>
        <dbReference type="Proteomes" id="UP001524587"/>
    </source>
</evidence>
<evidence type="ECO:0000256" key="2">
    <source>
        <dbReference type="ARBA" id="ARBA00012438"/>
    </source>
</evidence>
<dbReference type="Gene3D" id="1.10.287.130">
    <property type="match status" value="1"/>
</dbReference>
<dbReference type="Pfam" id="PF02518">
    <property type="entry name" value="HATPase_c"/>
    <property type="match status" value="1"/>
</dbReference>
<evidence type="ECO:0000256" key="3">
    <source>
        <dbReference type="ARBA" id="ARBA00022553"/>
    </source>
</evidence>
<keyword evidence="5 9" id="KW-0418">Kinase</keyword>
<accession>A0ABT1W7T4</accession>
<dbReference type="SUPFAM" id="SSF47384">
    <property type="entry name" value="Homodimeric domain of signal transducing histidine kinase"/>
    <property type="match status" value="1"/>
</dbReference>
<dbReference type="InterPro" id="IPR036890">
    <property type="entry name" value="HATPase_C_sf"/>
</dbReference>
<evidence type="ECO:0000313" key="9">
    <source>
        <dbReference type="EMBL" id="MCQ8278327.1"/>
    </source>
</evidence>
<keyword evidence="6" id="KW-0902">Two-component regulatory system</keyword>
<name>A0ABT1W7T4_9PROT</name>
<dbReference type="PANTHER" id="PTHR43711">
    <property type="entry name" value="TWO-COMPONENT HISTIDINE KINASE"/>
    <property type="match status" value="1"/>
</dbReference>
<evidence type="ECO:0000256" key="1">
    <source>
        <dbReference type="ARBA" id="ARBA00000085"/>
    </source>
</evidence>
<evidence type="ECO:0000256" key="6">
    <source>
        <dbReference type="ARBA" id="ARBA00023012"/>
    </source>
</evidence>
<comment type="catalytic activity">
    <reaction evidence="1">
        <text>ATP + protein L-histidine = ADP + protein N-phospho-L-histidine.</text>
        <dbReference type="EC" id="2.7.13.3"/>
    </reaction>
</comment>
<evidence type="ECO:0000259" key="8">
    <source>
        <dbReference type="PROSITE" id="PS50109"/>
    </source>
</evidence>
<keyword evidence="3" id="KW-0597">Phosphoprotein</keyword>
<feature type="region of interest" description="Disordered" evidence="7">
    <location>
        <begin position="1"/>
        <end position="44"/>
    </location>
</feature>
<dbReference type="CDD" id="cd00082">
    <property type="entry name" value="HisKA"/>
    <property type="match status" value="1"/>
</dbReference>
<feature type="domain" description="Histidine kinase" evidence="8">
    <location>
        <begin position="166"/>
        <end position="393"/>
    </location>
</feature>
<dbReference type="RefSeq" id="WP_422863800.1">
    <property type="nucleotide sequence ID" value="NZ_JAMSKV010000005.1"/>
</dbReference>
<dbReference type="SMART" id="SM00387">
    <property type="entry name" value="HATPase_c"/>
    <property type="match status" value="1"/>
</dbReference>
<evidence type="ECO:0000256" key="5">
    <source>
        <dbReference type="ARBA" id="ARBA00022777"/>
    </source>
</evidence>
<dbReference type="EMBL" id="JAMSKV010000005">
    <property type="protein sequence ID" value="MCQ8278327.1"/>
    <property type="molecule type" value="Genomic_DNA"/>
</dbReference>
<dbReference type="InterPro" id="IPR004358">
    <property type="entry name" value="Sig_transdc_His_kin-like_C"/>
</dbReference>
<evidence type="ECO:0000256" key="4">
    <source>
        <dbReference type="ARBA" id="ARBA00022679"/>
    </source>
</evidence>
<dbReference type="InterPro" id="IPR003594">
    <property type="entry name" value="HATPase_dom"/>
</dbReference>
<proteinExistence type="predicted"/>
<dbReference type="InterPro" id="IPR003661">
    <property type="entry name" value="HisK_dim/P_dom"/>
</dbReference>
<evidence type="ECO:0000256" key="7">
    <source>
        <dbReference type="SAM" id="MobiDB-lite"/>
    </source>
</evidence>
<dbReference type="EC" id="2.7.13.3" evidence="2"/>
<dbReference type="InterPro" id="IPR036097">
    <property type="entry name" value="HisK_dim/P_sf"/>
</dbReference>
<dbReference type="CDD" id="cd00075">
    <property type="entry name" value="HATPase"/>
    <property type="match status" value="1"/>
</dbReference>
<dbReference type="Proteomes" id="UP001524587">
    <property type="component" value="Unassembled WGS sequence"/>
</dbReference>
<dbReference type="GO" id="GO:0016301">
    <property type="term" value="F:kinase activity"/>
    <property type="evidence" value="ECO:0007669"/>
    <property type="project" value="UniProtKB-KW"/>
</dbReference>
<dbReference type="Pfam" id="PF00512">
    <property type="entry name" value="HisKA"/>
    <property type="match status" value="1"/>
</dbReference>
<comment type="caution">
    <text evidence="9">The sequence shown here is derived from an EMBL/GenBank/DDBJ whole genome shotgun (WGS) entry which is preliminary data.</text>
</comment>
<keyword evidence="10" id="KW-1185">Reference proteome</keyword>
<dbReference type="PANTHER" id="PTHR43711:SF1">
    <property type="entry name" value="HISTIDINE KINASE 1"/>
    <property type="match status" value="1"/>
</dbReference>
<dbReference type="InterPro" id="IPR050736">
    <property type="entry name" value="Sensor_HK_Regulatory"/>
</dbReference>
<organism evidence="9 10">
    <name type="scientific">Endosaccharibacter trunci</name>
    <dbReference type="NCBI Taxonomy" id="2812733"/>
    <lineage>
        <taxon>Bacteria</taxon>
        <taxon>Pseudomonadati</taxon>
        <taxon>Pseudomonadota</taxon>
        <taxon>Alphaproteobacteria</taxon>
        <taxon>Acetobacterales</taxon>
        <taxon>Acetobacteraceae</taxon>
        <taxon>Endosaccharibacter</taxon>
    </lineage>
</organism>
<dbReference type="SMART" id="SM00388">
    <property type="entry name" value="HisKA"/>
    <property type="match status" value="1"/>
</dbReference>
<dbReference type="PROSITE" id="PS50109">
    <property type="entry name" value="HIS_KIN"/>
    <property type="match status" value="1"/>
</dbReference>
<protein>
    <recommendedName>
        <fullName evidence="2">histidine kinase</fullName>
        <ecNumber evidence="2">2.7.13.3</ecNumber>
    </recommendedName>
</protein>
<dbReference type="InterPro" id="IPR005467">
    <property type="entry name" value="His_kinase_dom"/>
</dbReference>
<gene>
    <name evidence="9" type="ORF">NFI95_07670</name>
</gene>
<reference evidence="9 10" key="1">
    <citation type="submission" date="2022-06" db="EMBL/GenBank/DDBJ databases">
        <title>Endosaccharibacter gen. nov., sp. nov., endophytic bacteria isolated from sugarcane.</title>
        <authorList>
            <person name="Pitiwittayakul N."/>
            <person name="Yukphan P."/>
            <person name="Charoenyingcharoen P."/>
            <person name="Tanasupawat S."/>
        </authorList>
    </citation>
    <scope>NUCLEOTIDE SEQUENCE [LARGE SCALE GENOMIC DNA]</scope>
    <source>
        <strain evidence="9 10">KSS8</strain>
    </source>
</reference>
<feature type="compositionally biased region" description="Low complexity" evidence="7">
    <location>
        <begin position="15"/>
        <end position="36"/>
    </location>
</feature>
<dbReference type="Gene3D" id="3.30.565.10">
    <property type="entry name" value="Histidine kinase-like ATPase, C-terminal domain"/>
    <property type="match status" value="1"/>
</dbReference>
<keyword evidence="4" id="KW-0808">Transferase</keyword>